<dbReference type="InterPro" id="IPR051803">
    <property type="entry name" value="TA_system_RelE-like_toxin"/>
</dbReference>
<comment type="similarity">
    <text evidence="1">Belongs to the RelE toxin family.</text>
</comment>
<dbReference type="Pfam" id="PF05016">
    <property type="entry name" value="ParE_toxin"/>
    <property type="match status" value="1"/>
</dbReference>
<evidence type="ECO:0000256" key="1">
    <source>
        <dbReference type="ARBA" id="ARBA00006226"/>
    </source>
</evidence>
<dbReference type="InterPro" id="IPR007712">
    <property type="entry name" value="RelE/ParE_toxin"/>
</dbReference>
<organism evidence="3 4">
    <name type="scientific">candidate division WOR-1 bacterium RIFOXYB2_FULL_36_35</name>
    <dbReference type="NCBI Taxonomy" id="1802578"/>
    <lineage>
        <taxon>Bacteria</taxon>
        <taxon>Bacillati</taxon>
        <taxon>Saganbacteria</taxon>
    </lineage>
</organism>
<comment type="caution">
    <text evidence="3">The sequence shown here is derived from an EMBL/GenBank/DDBJ whole genome shotgun (WGS) entry which is preliminary data.</text>
</comment>
<dbReference type="AlphaFoldDB" id="A0A1F4S202"/>
<proteinExistence type="inferred from homology"/>
<reference evidence="3 4" key="1">
    <citation type="journal article" date="2016" name="Nat. Commun.">
        <title>Thousands of microbial genomes shed light on interconnected biogeochemical processes in an aquifer system.</title>
        <authorList>
            <person name="Anantharaman K."/>
            <person name="Brown C.T."/>
            <person name="Hug L.A."/>
            <person name="Sharon I."/>
            <person name="Castelle C.J."/>
            <person name="Probst A.J."/>
            <person name="Thomas B.C."/>
            <person name="Singh A."/>
            <person name="Wilkins M.J."/>
            <person name="Karaoz U."/>
            <person name="Brodie E.L."/>
            <person name="Williams K.H."/>
            <person name="Hubbard S.S."/>
            <person name="Banfield J.F."/>
        </authorList>
    </citation>
    <scope>NUCLEOTIDE SEQUENCE [LARGE SCALE GENOMIC DNA]</scope>
</reference>
<evidence type="ECO:0000313" key="3">
    <source>
        <dbReference type="EMBL" id="OGC14440.1"/>
    </source>
</evidence>
<sequence length="105" mass="12379">MAKIVWSELAKDHLKEIDSYISKGSPLFSMIFIEKLIHSVEKISLFPKLGRVVPEFADENLRETFFYNYRIVYFAKKEEIAIIAIVHGAMDISKRRENEDWKKDI</sequence>
<gene>
    <name evidence="3" type="ORF">A2290_08445</name>
</gene>
<name>A0A1F4S202_UNCSA</name>
<keyword evidence="2" id="KW-1277">Toxin-antitoxin system</keyword>
<dbReference type="Proteomes" id="UP000177905">
    <property type="component" value="Unassembled WGS sequence"/>
</dbReference>
<evidence type="ECO:0000256" key="2">
    <source>
        <dbReference type="ARBA" id="ARBA00022649"/>
    </source>
</evidence>
<dbReference type="PANTHER" id="PTHR33755:SF5">
    <property type="entry name" value="TYPE II TOXIN-ANTITOXIN SYSTEM RELE_PARE FAMILY TOXIN"/>
    <property type="match status" value="1"/>
</dbReference>
<dbReference type="PANTHER" id="PTHR33755">
    <property type="entry name" value="TOXIN PARE1-RELATED"/>
    <property type="match status" value="1"/>
</dbReference>
<dbReference type="InterPro" id="IPR035093">
    <property type="entry name" value="RelE/ParE_toxin_dom_sf"/>
</dbReference>
<protein>
    <recommendedName>
        <fullName evidence="5">Plasmid stabilization protein</fullName>
    </recommendedName>
</protein>
<dbReference type="EMBL" id="MEUA01000037">
    <property type="protein sequence ID" value="OGC14440.1"/>
    <property type="molecule type" value="Genomic_DNA"/>
</dbReference>
<evidence type="ECO:0000313" key="4">
    <source>
        <dbReference type="Proteomes" id="UP000177905"/>
    </source>
</evidence>
<dbReference type="Gene3D" id="3.30.2310.20">
    <property type="entry name" value="RelE-like"/>
    <property type="match status" value="1"/>
</dbReference>
<evidence type="ECO:0008006" key="5">
    <source>
        <dbReference type="Google" id="ProtNLM"/>
    </source>
</evidence>
<accession>A0A1F4S202</accession>